<dbReference type="PANTHER" id="PTHR43167:SF1">
    <property type="entry name" value="PUTATIVE (AFU_ORTHOLOGUE AFUA_6G01830)-RELATED"/>
    <property type="match status" value="1"/>
</dbReference>
<dbReference type="PROSITE" id="PS51682">
    <property type="entry name" value="SAM_OMT_I"/>
    <property type="match status" value="1"/>
</dbReference>
<accession>A0A9D1Z5Y6</accession>
<dbReference type="SUPFAM" id="SSF53335">
    <property type="entry name" value="S-adenosyl-L-methionine-dependent methyltransferases"/>
    <property type="match status" value="1"/>
</dbReference>
<dbReference type="EC" id="2.1.1.-" evidence="4"/>
<reference evidence="4" key="2">
    <citation type="submission" date="2021-04" db="EMBL/GenBank/DDBJ databases">
        <authorList>
            <person name="Gilroy R."/>
        </authorList>
    </citation>
    <scope>NUCLEOTIDE SEQUENCE</scope>
    <source>
        <strain evidence="4">CHK199-9574</strain>
    </source>
</reference>
<sequence length="205" mass="22552">MKYARSLVRLRIDERLSALRKRMAEGRDPSAEEDTLQYLLYTVRSTGARRILEIGTGEGVSGAAMLLEAPDAFLVTVEKEEERRRKAEELFDGLGLSGRVHSVLGDAADLLPALETPFDLIFLDGPKAQYLAYLPDLKRLLKKGGVLFADDVFLFGWVSGEVPAPAKRMSIVNKLRGFLEAVSDDPELITCVLDLGDGVSVSVKK</sequence>
<dbReference type="Gene3D" id="3.40.50.150">
    <property type="entry name" value="Vaccinia Virus protein VP39"/>
    <property type="match status" value="1"/>
</dbReference>
<dbReference type="InterPro" id="IPR002935">
    <property type="entry name" value="SAM_O-MeTrfase"/>
</dbReference>
<organism evidence="4 5">
    <name type="scientific">Candidatus Borkfalkia excrementavium</name>
    <dbReference type="NCBI Taxonomy" id="2838505"/>
    <lineage>
        <taxon>Bacteria</taxon>
        <taxon>Bacillati</taxon>
        <taxon>Bacillota</taxon>
        <taxon>Clostridia</taxon>
        <taxon>Christensenellales</taxon>
        <taxon>Christensenellaceae</taxon>
        <taxon>Candidatus Borkfalkia</taxon>
    </lineage>
</organism>
<comment type="caution">
    <text evidence="4">The sequence shown here is derived from an EMBL/GenBank/DDBJ whole genome shotgun (WGS) entry which is preliminary data.</text>
</comment>
<protein>
    <submittedName>
        <fullName evidence="4">Class I SAM-dependent methyltransferase</fullName>
        <ecNumber evidence="4">2.1.1.-</ecNumber>
    </submittedName>
</protein>
<evidence type="ECO:0000256" key="1">
    <source>
        <dbReference type="ARBA" id="ARBA00022603"/>
    </source>
</evidence>
<dbReference type="CDD" id="cd02440">
    <property type="entry name" value="AdoMet_MTases"/>
    <property type="match status" value="1"/>
</dbReference>
<keyword evidence="3" id="KW-0949">S-adenosyl-L-methionine</keyword>
<dbReference type="GO" id="GO:0032259">
    <property type="term" value="P:methylation"/>
    <property type="evidence" value="ECO:0007669"/>
    <property type="project" value="UniProtKB-KW"/>
</dbReference>
<keyword evidence="2 4" id="KW-0808">Transferase</keyword>
<keyword evidence="1 4" id="KW-0489">Methyltransferase</keyword>
<dbReference type="EMBL" id="DXCO01000002">
    <property type="protein sequence ID" value="HIY77450.1"/>
    <property type="molecule type" value="Genomic_DNA"/>
</dbReference>
<reference evidence="4" key="1">
    <citation type="journal article" date="2021" name="PeerJ">
        <title>Extensive microbial diversity within the chicken gut microbiome revealed by metagenomics and culture.</title>
        <authorList>
            <person name="Gilroy R."/>
            <person name="Ravi A."/>
            <person name="Getino M."/>
            <person name="Pursley I."/>
            <person name="Horton D.L."/>
            <person name="Alikhan N.F."/>
            <person name="Baker D."/>
            <person name="Gharbi K."/>
            <person name="Hall N."/>
            <person name="Watson M."/>
            <person name="Adriaenssens E.M."/>
            <person name="Foster-Nyarko E."/>
            <person name="Jarju S."/>
            <person name="Secka A."/>
            <person name="Antonio M."/>
            <person name="Oren A."/>
            <person name="Chaudhuri R.R."/>
            <person name="La Ragione R."/>
            <person name="Hildebrand F."/>
            <person name="Pallen M.J."/>
        </authorList>
    </citation>
    <scope>NUCLEOTIDE SEQUENCE</scope>
    <source>
        <strain evidence="4">CHK199-9574</strain>
    </source>
</reference>
<evidence type="ECO:0000313" key="5">
    <source>
        <dbReference type="Proteomes" id="UP000824135"/>
    </source>
</evidence>
<evidence type="ECO:0000256" key="3">
    <source>
        <dbReference type="ARBA" id="ARBA00022691"/>
    </source>
</evidence>
<gene>
    <name evidence="4" type="ORF">H9728_00220</name>
</gene>
<dbReference type="Pfam" id="PF01596">
    <property type="entry name" value="Methyltransf_3"/>
    <property type="match status" value="1"/>
</dbReference>
<proteinExistence type="predicted"/>
<dbReference type="InterPro" id="IPR029063">
    <property type="entry name" value="SAM-dependent_MTases_sf"/>
</dbReference>
<dbReference type="AlphaFoldDB" id="A0A9D1Z5Y6"/>
<dbReference type="Proteomes" id="UP000824135">
    <property type="component" value="Unassembled WGS sequence"/>
</dbReference>
<dbReference type="GO" id="GO:0008171">
    <property type="term" value="F:O-methyltransferase activity"/>
    <property type="evidence" value="ECO:0007669"/>
    <property type="project" value="InterPro"/>
</dbReference>
<dbReference type="PANTHER" id="PTHR43167">
    <property type="entry name" value="PUTATIVE (AFU_ORTHOLOGUE AFUA_6G01830)-RELATED"/>
    <property type="match status" value="1"/>
</dbReference>
<name>A0A9D1Z5Y6_9FIRM</name>
<evidence type="ECO:0000313" key="4">
    <source>
        <dbReference type="EMBL" id="HIY77450.1"/>
    </source>
</evidence>
<evidence type="ECO:0000256" key="2">
    <source>
        <dbReference type="ARBA" id="ARBA00022679"/>
    </source>
</evidence>